<comment type="caution">
    <text evidence="6">The sequence shown here is derived from an EMBL/GenBank/DDBJ whole genome shotgun (WGS) entry which is preliminary data.</text>
</comment>
<feature type="region of interest" description="Disordered" evidence="4">
    <location>
        <begin position="284"/>
        <end position="323"/>
    </location>
</feature>
<keyword evidence="1" id="KW-0479">Metal-binding</keyword>
<evidence type="ECO:0000256" key="2">
    <source>
        <dbReference type="ARBA" id="ARBA00022771"/>
    </source>
</evidence>
<dbReference type="SUPFAM" id="SSF57850">
    <property type="entry name" value="RING/U-box"/>
    <property type="match status" value="4"/>
</dbReference>
<dbReference type="GO" id="GO:0008270">
    <property type="term" value="F:zinc ion binding"/>
    <property type="evidence" value="ECO:0007669"/>
    <property type="project" value="UniProtKB-KW"/>
</dbReference>
<dbReference type="OrthoDB" id="3133598at2759"/>
<feature type="domain" description="RanBP2-type" evidence="5">
    <location>
        <begin position="21"/>
        <end position="40"/>
    </location>
</feature>
<dbReference type="Proteomes" id="UP000602905">
    <property type="component" value="Unassembled WGS sequence"/>
</dbReference>
<dbReference type="InterPro" id="IPR001876">
    <property type="entry name" value="Znf_RanBP2"/>
</dbReference>
<feature type="compositionally biased region" description="Acidic residues" evidence="4">
    <location>
        <begin position="304"/>
        <end position="323"/>
    </location>
</feature>
<sequence>MGLFDFLKEDGEDSGLVDLGWSCRGCGVTNSPTQYKCLLCPRFSLCFKCHQSPAQHHTKHDPHNFAFVTKTTSCWECDGCGVSDENARAKCQLCEDVDFCLKCFNKGLSKVHSEHPKESDFEWYVYDDSGWVCDGCESINSDLGFNCGKCRDFILCPKCIVSAHKHHKLHPDPQTYTPVISLSRDWECDCCGKSLEKLTKRGLGGIRYQCNHCEDFTVCVKCIENIPKKHREHPRLENFTPVLYIGNQAPTSSSYRKKLGSVHMGREELKKTIDVLAEILFGDEEGGPESALESGVEGEHAGEVDLDDLDLGEDEDDPEDWLS</sequence>
<organism evidence="6 7">
    <name type="scientific">Rhizoctonia solani</name>
    <dbReference type="NCBI Taxonomy" id="456999"/>
    <lineage>
        <taxon>Eukaryota</taxon>
        <taxon>Fungi</taxon>
        <taxon>Dikarya</taxon>
        <taxon>Basidiomycota</taxon>
        <taxon>Agaricomycotina</taxon>
        <taxon>Agaricomycetes</taxon>
        <taxon>Cantharellales</taxon>
        <taxon>Ceratobasidiaceae</taxon>
        <taxon>Rhizoctonia</taxon>
    </lineage>
</organism>
<evidence type="ECO:0000313" key="6">
    <source>
        <dbReference type="EMBL" id="KAF8692099.1"/>
    </source>
</evidence>
<feature type="non-terminal residue" evidence="6">
    <location>
        <position position="1"/>
    </location>
</feature>
<keyword evidence="3" id="KW-0862">Zinc</keyword>
<protein>
    <submittedName>
        <fullName evidence="6">Ig-like domain from next BRCA1</fullName>
    </submittedName>
</protein>
<evidence type="ECO:0000313" key="7">
    <source>
        <dbReference type="Proteomes" id="UP000602905"/>
    </source>
</evidence>
<dbReference type="SMART" id="SM00291">
    <property type="entry name" value="ZnF_ZZ"/>
    <property type="match status" value="4"/>
</dbReference>
<dbReference type="InterPro" id="IPR000433">
    <property type="entry name" value="Znf_ZZ"/>
</dbReference>
<reference evidence="6" key="1">
    <citation type="submission" date="2020-09" db="EMBL/GenBank/DDBJ databases">
        <title>Comparative genome analyses of four rice-infecting Rhizoctonia solani isolates reveal extensive enrichment of homogalacturonan modification genes.</title>
        <authorList>
            <person name="Lee D.-Y."/>
            <person name="Jeon J."/>
            <person name="Kim K.-T."/>
            <person name="Cheong K."/>
            <person name="Song H."/>
            <person name="Choi G."/>
            <person name="Ko J."/>
            <person name="Opiyo S.O."/>
            <person name="Zuo S."/>
            <person name="Madhav S."/>
            <person name="Lee Y.-H."/>
            <person name="Wang G.-L."/>
        </authorList>
    </citation>
    <scope>NUCLEOTIDE SEQUENCE</scope>
    <source>
        <strain evidence="6">AG1-IA WGL</strain>
    </source>
</reference>
<name>A0A8H7LQT3_9AGAM</name>
<dbReference type="EMBL" id="JACYCD010000531">
    <property type="protein sequence ID" value="KAF8692099.1"/>
    <property type="molecule type" value="Genomic_DNA"/>
</dbReference>
<evidence type="ECO:0000256" key="3">
    <source>
        <dbReference type="ARBA" id="ARBA00022833"/>
    </source>
</evidence>
<feature type="domain" description="RanBP2-type" evidence="5">
    <location>
        <begin position="131"/>
        <end position="150"/>
    </location>
</feature>
<dbReference type="Pfam" id="PF00569">
    <property type="entry name" value="ZZ"/>
    <property type="match status" value="1"/>
</dbReference>
<evidence type="ECO:0000256" key="1">
    <source>
        <dbReference type="ARBA" id="ARBA00022723"/>
    </source>
</evidence>
<proteinExistence type="predicted"/>
<evidence type="ECO:0000259" key="5">
    <source>
        <dbReference type="PROSITE" id="PS01358"/>
    </source>
</evidence>
<gene>
    <name evidence="6" type="ORF">RHS03_08652</name>
</gene>
<dbReference type="PANTHER" id="PTHR46288">
    <property type="entry name" value="PHORBOL-ESTER/DAG-TYPE DOMAIN-CONTAINING PROTEIN"/>
    <property type="match status" value="1"/>
</dbReference>
<dbReference type="AlphaFoldDB" id="A0A8H7LQT3"/>
<keyword evidence="2" id="KW-0863">Zinc-finger</keyword>
<evidence type="ECO:0000256" key="4">
    <source>
        <dbReference type="SAM" id="MobiDB-lite"/>
    </source>
</evidence>
<dbReference type="InterPro" id="IPR043145">
    <property type="entry name" value="Znf_ZZ_sf"/>
</dbReference>
<dbReference type="PROSITE" id="PS01358">
    <property type="entry name" value="ZF_RANBP2_1"/>
    <property type="match status" value="2"/>
</dbReference>
<dbReference type="Gene3D" id="3.30.60.90">
    <property type="match status" value="4"/>
</dbReference>
<accession>A0A8H7LQT3</accession>